<dbReference type="Pfam" id="PF07386">
    <property type="entry name" value="DUF1499"/>
    <property type="match status" value="1"/>
</dbReference>
<name>A0A8J6NAK2_9BACT</name>
<sequence>MYACVSSESLNESWRVSPLAFAGSPSKAWKTLQKVLLGMDGKIESVDVPFLHVTFRSRLFGFVDDLTCRLDEGKKLIHIRSAARTGYWDFGVNRKRMEELQRQFSSSPFEE</sequence>
<dbReference type="PANTHER" id="PTHR34801:SF6">
    <property type="entry name" value="SLL1620 PROTEIN"/>
    <property type="match status" value="1"/>
</dbReference>
<reference evidence="1 2" key="1">
    <citation type="submission" date="2020-08" db="EMBL/GenBank/DDBJ databases">
        <title>Bridging the membrane lipid divide: bacteria of the FCB group superphylum have the potential to synthesize archaeal ether lipids.</title>
        <authorList>
            <person name="Villanueva L."/>
            <person name="Von Meijenfeldt F.A.B."/>
            <person name="Westbye A.B."/>
            <person name="Yadav S."/>
            <person name="Hopmans E.C."/>
            <person name="Dutilh B.E."/>
            <person name="Sinninghe Damste J.S."/>
        </authorList>
    </citation>
    <scope>NUCLEOTIDE SEQUENCE [LARGE SCALE GENOMIC DNA]</scope>
    <source>
        <strain evidence="1">NIOZ-UU47</strain>
    </source>
</reference>
<evidence type="ECO:0000313" key="2">
    <source>
        <dbReference type="Proteomes" id="UP000614424"/>
    </source>
</evidence>
<dbReference type="PANTHER" id="PTHR34801">
    <property type="entry name" value="EXPRESSED PROTEIN"/>
    <property type="match status" value="1"/>
</dbReference>
<organism evidence="1 2">
    <name type="scientific">Candidatus Desulfobia pelagia</name>
    <dbReference type="NCBI Taxonomy" id="2841692"/>
    <lineage>
        <taxon>Bacteria</taxon>
        <taxon>Pseudomonadati</taxon>
        <taxon>Thermodesulfobacteriota</taxon>
        <taxon>Desulfobulbia</taxon>
        <taxon>Desulfobulbales</taxon>
        <taxon>Desulfobulbaceae</taxon>
        <taxon>Candidatus Desulfobia</taxon>
    </lineage>
</organism>
<dbReference type="Proteomes" id="UP000614424">
    <property type="component" value="Unassembled WGS sequence"/>
</dbReference>
<dbReference type="AlphaFoldDB" id="A0A8J6NAK2"/>
<comment type="caution">
    <text evidence="1">The sequence shown here is derived from an EMBL/GenBank/DDBJ whole genome shotgun (WGS) entry which is preliminary data.</text>
</comment>
<dbReference type="InterPro" id="IPR010865">
    <property type="entry name" value="DUF1499"/>
</dbReference>
<proteinExistence type="predicted"/>
<evidence type="ECO:0000313" key="1">
    <source>
        <dbReference type="EMBL" id="MBC8317141.1"/>
    </source>
</evidence>
<protein>
    <submittedName>
        <fullName evidence="1">DUF1499 domain-containing protein</fullName>
    </submittedName>
</protein>
<dbReference type="EMBL" id="JACNJZ010000073">
    <property type="protein sequence ID" value="MBC8317141.1"/>
    <property type="molecule type" value="Genomic_DNA"/>
</dbReference>
<accession>A0A8J6NAK2</accession>
<gene>
    <name evidence="1" type="ORF">H8E41_04490</name>
</gene>